<dbReference type="Proteomes" id="UP000076218">
    <property type="component" value="Unassembled WGS sequence"/>
</dbReference>
<feature type="transmembrane region" description="Helical" evidence="1">
    <location>
        <begin position="147"/>
        <end position="164"/>
    </location>
</feature>
<protein>
    <recommendedName>
        <fullName evidence="4">O-antigen ligase domain-containing protein</fullName>
    </recommendedName>
</protein>
<keyword evidence="1" id="KW-0812">Transmembrane</keyword>
<name>A0A154V0H0_9MICO</name>
<feature type="transmembrane region" description="Helical" evidence="1">
    <location>
        <begin position="36"/>
        <end position="56"/>
    </location>
</feature>
<dbReference type="PROSITE" id="PS51257">
    <property type="entry name" value="PROKAR_LIPOPROTEIN"/>
    <property type="match status" value="1"/>
</dbReference>
<feature type="transmembrane region" description="Helical" evidence="1">
    <location>
        <begin position="371"/>
        <end position="391"/>
    </location>
</feature>
<feature type="transmembrane region" description="Helical" evidence="1">
    <location>
        <begin position="171"/>
        <end position="192"/>
    </location>
</feature>
<keyword evidence="1" id="KW-0472">Membrane</keyword>
<feature type="transmembrane region" description="Helical" evidence="1">
    <location>
        <begin position="63"/>
        <end position="80"/>
    </location>
</feature>
<comment type="caution">
    <text evidence="2">The sequence shown here is derived from an EMBL/GenBank/DDBJ whole genome shotgun (WGS) entry which is preliminary data.</text>
</comment>
<feature type="transmembrane region" description="Helical" evidence="1">
    <location>
        <begin position="204"/>
        <end position="224"/>
    </location>
</feature>
<dbReference type="AlphaFoldDB" id="A0A154V0H0"/>
<feature type="transmembrane region" description="Helical" evidence="1">
    <location>
        <begin position="427"/>
        <end position="445"/>
    </location>
</feature>
<feature type="transmembrane region" description="Helical" evidence="1">
    <location>
        <begin position="86"/>
        <end position="104"/>
    </location>
</feature>
<feature type="transmembrane region" description="Helical" evidence="1">
    <location>
        <begin position="403"/>
        <end position="421"/>
    </location>
</feature>
<organism evidence="2 3">
    <name type="scientific">Clavibacter tessellarius</name>
    <dbReference type="NCBI Taxonomy" id="31965"/>
    <lineage>
        <taxon>Bacteria</taxon>
        <taxon>Bacillati</taxon>
        <taxon>Actinomycetota</taxon>
        <taxon>Actinomycetes</taxon>
        <taxon>Micrococcales</taxon>
        <taxon>Microbacteriaceae</taxon>
        <taxon>Clavibacter</taxon>
    </lineage>
</organism>
<keyword evidence="1" id="KW-1133">Transmembrane helix</keyword>
<proteinExistence type="predicted"/>
<feature type="transmembrane region" description="Helical" evidence="1">
    <location>
        <begin position="279"/>
        <end position="303"/>
    </location>
</feature>
<feature type="transmembrane region" description="Helical" evidence="1">
    <location>
        <begin position="12"/>
        <end position="30"/>
    </location>
</feature>
<gene>
    <name evidence="2" type="ORF">AWH51_11805</name>
</gene>
<dbReference type="EMBL" id="LQXA01000035">
    <property type="protein sequence ID" value="KZC94852.1"/>
    <property type="molecule type" value="Genomic_DNA"/>
</dbReference>
<accession>A0A154V0H0</accession>
<reference evidence="2 3" key="1">
    <citation type="submission" date="2016-01" db="EMBL/GenBank/DDBJ databases">
        <title>Draft genome sequence of Clavibacter michiganensis subsp. tessellarius DOAB 609.</title>
        <authorList>
            <person name="Tambong J.T."/>
        </authorList>
    </citation>
    <scope>NUCLEOTIDE SEQUENCE [LARGE SCALE GENOMIC DNA]</scope>
    <source>
        <strain evidence="2 3">DOAB 609</strain>
    </source>
</reference>
<dbReference type="OrthoDB" id="5123537at2"/>
<sequence>MRERLSTRTAGLAGLSSPALVLGCALWILGSTYVLAWDPFVGTAVGLAPIVLFFIIRNSVVRFLFVVVGGLLVLGSSGDLSANKIVYAGLLVVCAAVSVVRLIASPPSYARHFKSLVWVGLALLAIVSLSFLASPEGSDLGTFGRQAIFYLLIVLGPVIGLDAGRDIPPRITYPLVGVLGLVAAVGFAFDWLDRRGVTALSTGRFILSSLMLPSFAFALALVMVFHAEKRLARILWLVPVVGIPIAMLITGTRTNLIVFAAVFAVLGLQRSMRVPPGKMLGLLVIGGVLAGLVFPIVASVAIADPDFLQSRIRASLTVLNGQGGADQSYAIRQNAYVVATGLIDSSPVFGMGLGYTIPIVLDTPLLTVVRLGWLGTAAVAAFIAAMGWSIWKATRAMGPSPATTAWWGLLLVMLCNIPFGTPLEDRGFGFTLLLATVAIASGLHAKTLQGTPSASDEEPAAIAHRLTPGPAGSTGMRMQA</sequence>
<dbReference type="RefSeq" id="WP_063071898.1">
    <property type="nucleotide sequence ID" value="NZ_LQXA01000035.1"/>
</dbReference>
<evidence type="ECO:0000313" key="2">
    <source>
        <dbReference type="EMBL" id="KZC94852.1"/>
    </source>
</evidence>
<evidence type="ECO:0000256" key="1">
    <source>
        <dbReference type="SAM" id="Phobius"/>
    </source>
</evidence>
<evidence type="ECO:0000313" key="3">
    <source>
        <dbReference type="Proteomes" id="UP000076218"/>
    </source>
</evidence>
<feature type="transmembrane region" description="Helical" evidence="1">
    <location>
        <begin position="116"/>
        <end position="135"/>
    </location>
</feature>
<feature type="transmembrane region" description="Helical" evidence="1">
    <location>
        <begin position="231"/>
        <end position="250"/>
    </location>
</feature>
<evidence type="ECO:0008006" key="4">
    <source>
        <dbReference type="Google" id="ProtNLM"/>
    </source>
</evidence>